<dbReference type="AlphaFoldDB" id="A0A850R2K8"/>
<name>A0A850R2K8_PHODD</name>
<proteinExistence type="predicted"/>
<gene>
    <name evidence="1" type="ORF">HWA77_20960</name>
</gene>
<dbReference type="EMBL" id="JABXOR010001348">
    <property type="protein sequence ID" value="NVP02685.1"/>
    <property type="molecule type" value="Genomic_DNA"/>
</dbReference>
<evidence type="ECO:0000313" key="1">
    <source>
        <dbReference type="EMBL" id="NVP02685.1"/>
    </source>
</evidence>
<organism evidence="1 2">
    <name type="scientific">Photobacterium damselae subsp. damselae</name>
    <name type="common">Listonella damsela</name>
    <dbReference type="NCBI Taxonomy" id="85581"/>
    <lineage>
        <taxon>Bacteria</taxon>
        <taxon>Pseudomonadati</taxon>
        <taxon>Pseudomonadota</taxon>
        <taxon>Gammaproteobacteria</taxon>
        <taxon>Vibrionales</taxon>
        <taxon>Vibrionaceae</taxon>
        <taxon>Photobacterium</taxon>
    </lineage>
</organism>
<protein>
    <submittedName>
        <fullName evidence="1">Uncharacterized protein</fullName>
    </submittedName>
</protein>
<accession>A0A850R2K8</accession>
<evidence type="ECO:0000313" key="2">
    <source>
        <dbReference type="Proteomes" id="UP000533429"/>
    </source>
</evidence>
<dbReference type="Proteomes" id="UP000533429">
    <property type="component" value="Unassembled WGS sequence"/>
</dbReference>
<sequence length="83" mass="9490">MSIKDTIRSAGQNLHTIMITAREKDGSVETREAEPYSYRITAGTEKFFCYDIRKGGTRNLFVSNIISVQETQNSFQPRWAVEV</sequence>
<comment type="caution">
    <text evidence="1">The sequence shown here is derived from an EMBL/GenBank/DDBJ whole genome shotgun (WGS) entry which is preliminary data.</text>
</comment>
<reference evidence="1 2" key="1">
    <citation type="submission" date="2020-06" db="EMBL/GenBank/DDBJ databases">
        <title>Photobacterium damselae subsp. damselae comparative genomics.</title>
        <authorList>
            <person name="Osorio C.R."/>
        </authorList>
    </citation>
    <scope>NUCLEOTIDE SEQUENCE [LARGE SCALE GENOMIC DNA]</scope>
    <source>
        <strain evidence="1 2">TW250/03</strain>
    </source>
</reference>